<feature type="repeat" description="TPR" evidence="3">
    <location>
        <begin position="329"/>
        <end position="362"/>
    </location>
</feature>
<dbReference type="PANTHER" id="PTHR44858">
    <property type="entry name" value="TETRATRICOPEPTIDE REPEAT PROTEIN 6"/>
    <property type="match status" value="1"/>
</dbReference>
<dbReference type="SUPFAM" id="SSF48452">
    <property type="entry name" value="TPR-like"/>
    <property type="match status" value="1"/>
</dbReference>
<evidence type="ECO:0000256" key="1">
    <source>
        <dbReference type="ARBA" id="ARBA00022737"/>
    </source>
</evidence>
<dbReference type="InterPro" id="IPR019734">
    <property type="entry name" value="TPR_rpt"/>
</dbReference>
<dbReference type="SMART" id="SM00028">
    <property type="entry name" value="TPR"/>
    <property type="match status" value="7"/>
</dbReference>
<evidence type="ECO:0000256" key="3">
    <source>
        <dbReference type="PROSITE-ProRule" id="PRU00339"/>
    </source>
</evidence>
<gene>
    <name evidence="4" type="ORF">GA0070558_107114</name>
</gene>
<sequence length="586" mass="63203">MLVEPGAAGAPGRPPLRGPAADLGLYDCHRDHGPYAGVAEFLGRIAVAHPRLASRHAVELHAIAPGLDNAARPAADEEPIRFHPARRTACLAYGATEFVIAWAGTLRRPVTVRFDHVDAADETTGELLDALSRRVGPYPLRLDLRDGGDARRDVADPTPAALRAAVGESLARGFYHHAARTARRGRAAVTATGDLRHWWAFTTCLATALAALDRATEALDLYDEARAATDDPKITMSAAYATAMLYARHLPPADQDPERARHWLHEALRLAAGLADPRQRVLSTVFYEQGVALLDSRAGEPARALRLIDDGLARLASVLAPGERPQDLARLRHNRAQVHLALGDADRALTELDTVIAHDPDNCEYYVDRAALHRAAGRTRAAIRDYDAAIRLGPHLPEAYYNRAVLQQQRGRPGRARADLDRVLAIEPGHLDARIALVNLHLERGAHDAAEAGARAGLALAPQEPALLCTLGLVRSERGGSAEADELFTRALAGDPGLVEAWTNRAAVRFERGDVAAAVADLDRAVALAASAPVPHYNRGTALMRLGRWDDAARDFAHALAQPGLDRALRRDLRAELARCRRAGAG</sequence>
<dbReference type="PANTHER" id="PTHR44858:SF1">
    <property type="entry name" value="UDP-N-ACETYLGLUCOSAMINE--PEPTIDE N-ACETYLGLUCOSAMINYLTRANSFERASE SPINDLY-RELATED"/>
    <property type="match status" value="1"/>
</dbReference>
<evidence type="ECO:0000313" key="4">
    <source>
        <dbReference type="EMBL" id="SCE80111.1"/>
    </source>
</evidence>
<evidence type="ECO:0000256" key="2">
    <source>
        <dbReference type="ARBA" id="ARBA00022803"/>
    </source>
</evidence>
<dbReference type="RefSeq" id="WP_305119934.1">
    <property type="nucleotide sequence ID" value="NZ_FMCW01000007.1"/>
</dbReference>
<proteinExistence type="predicted"/>
<accession>A0A1C4V8I7</accession>
<dbReference type="EMBL" id="FMCW01000007">
    <property type="protein sequence ID" value="SCE80111.1"/>
    <property type="molecule type" value="Genomic_DNA"/>
</dbReference>
<reference evidence="4 5" key="1">
    <citation type="submission" date="2016-06" db="EMBL/GenBank/DDBJ databases">
        <authorList>
            <person name="Kjaerup R.B."/>
            <person name="Dalgaard T.S."/>
            <person name="Juul-Madsen H.R."/>
        </authorList>
    </citation>
    <scope>NUCLEOTIDE SEQUENCE [LARGE SCALE GENOMIC DNA]</scope>
    <source>
        <strain evidence="4 5">DSM 45626</strain>
    </source>
</reference>
<keyword evidence="2 3" id="KW-0802">TPR repeat</keyword>
<dbReference type="PROSITE" id="PS50005">
    <property type="entry name" value="TPR"/>
    <property type="match status" value="1"/>
</dbReference>
<name>A0A1C4V8I7_9ACTN</name>
<dbReference type="InterPro" id="IPR050498">
    <property type="entry name" value="Ycf3"/>
</dbReference>
<dbReference type="InterPro" id="IPR011990">
    <property type="entry name" value="TPR-like_helical_dom_sf"/>
</dbReference>
<protein>
    <submittedName>
        <fullName evidence="4">TPR repeat-containing protein</fullName>
    </submittedName>
</protein>
<dbReference type="Proteomes" id="UP000199375">
    <property type="component" value="Unassembled WGS sequence"/>
</dbReference>
<organism evidence="4 5">
    <name type="scientific">Micromonospora haikouensis</name>
    <dbReference type="NCBI Taxonomy" id="686309"/>
    <lineage>
        <taxon>Bacteria</taxon>
        <taxon>Bacillati</taxon>
        <taxon>Actinomycetota</taxon>
        <taxon>Actinomycetes</taxon>
        <taxon>Micromonosporales</taxon>
        <taxon>Micromonosporaceae</taxon>
        <taxon>Micromonospora</taxon>
    </lineage>
</organism>
<keyword evidence="1" id="KW-0677">Repeat</keyword>
<dbReference type="AlphaFoldDB" id="A0A1C4V8I7"/>
<dbReference type="Pfam" id="PF13432">
    <property type="entry name" value="TPR_16"/>
    <property type="match status" value="2"/>
</dbReference>
<evidence type="ECO:0000313" key="5">
    <source>
        <dbReference type="Proteomes" id="UP000199375"/>
    </source>
</evidence>
<dbReference type="Gene3D" id="1.25.40.10">
    <property type="entry name" value="Tetratricopeptide repeat domain"/>
    <property type="match status" value="3"/>
</dbReference>
<dbReference type="Pfam" id="PF14559">
    <property type="entry name" value="TPR_19"/>
    <property type="match status" value="1"/>
</dbReference>